<dbReference type="AlphaFoldDB" id="A0A3N1D0L7"/>
<feature type="chain" id="PRO_5039211871" description="Ig-like domain-containing protein" evidence="1">
    <location>
        <begin position="22"/>
        <end position="215"/>
    </location>
</feature>
<sequence>MRKKTTSTLVLASVVALGAQAAPAAAATTTWTVVNPDANGGFTATAPGLTVQSGSRTLFTCAGSVTIQGSIASKSNSDVALGGGTVGWTPECTGADGSTWAGILSVSAGPNTFRASAYNASTGVTTLNHSAPASFPVWTWVRTDSDGTCWFIATSVAATYTNATSVLKTTTAKVYVPPTANGVPNCVGQVTDGATLTHTASFKVTPAIKITAVTS</sequence>
<protein>
    <recommendedName>
        <fullName evidence="4">Ig-like domain-containing protein</fullName>
    </recommendedName>
</protein>
<evidence type="ECO:0000313" key="2">
    <source>
        <dbReference type="EMBL" id="ROO87050.1"/>
    </source>
</evidence>
<proteinExistence type="predicted"/>
<keyword evidence="3" id="KW-1185">Reference proteome</keyword>
<dbReference type="EMBL" id="RJKE01000001">
    <property type="protein sequence ID" value="ROO87050.1"/>
    <property type="molecule type" value="Genomic_DNA"/>
</dbReference>
<organism evidence="2 3">
    <name type="scientific">Actinocorallia herbida</name>
    <dbReference type="NCBI Taxonomy" id="58109"/>
    <lineage>
        <taxon>Bacteria</taxon>
        <taxon>Bacillati</taxon>
        <taxon>Actinomycetota</taxon>
        <taxon>Actinomycetes</taxon>
        <taxon>Streptosporangiales</taxon>
        <taxon>Thermomonosporaceae</taxon>
        <taxon>Actinocorallia</taxon>
    </lineage>
</organism>
<evidence type="ECO:0000313" key="3">
    <source>
        <dbReference type="Proteomes" id="UP000272400"/>
    </source>
</evidence>
<dbReference type="RefSeq" id="WP_123666387.1">
    <property type="nucleotide sequence ID" value="NZ_RJKE01000001.1"/>
</dbReference>
<accession>A0A3N1D0L7</accession>
<evidence type="ECO:0008006" key="4">
    <source>
        <dbReference type="Google" id="ProtNLM"/>
    </source>
</evidence>
<feature type="signal peptide" evidence="1">
    <location>
        <begin position="1"/>
        <end position="21"/>
    </location>
</feature>
<keyword evidence="1" id="KW-0732">Signal</keyword>
<dbReference type="OrthoDB" id="3542405at2"/>
<evidence type="ECO:0000256" key="1">
    <source>
        <dbReference type="SAM" id="SignalP"/>
    </source>
</evidence>
<comment type="caution">
    <text evidence="2">The sequence shown here is derived from an EMBL/GenBank/DDBJ whole genome shotgun (WGS) entry which is preliminary data.</text>
</comment>
<reference evidence="2 3" key="1">
    <citation type="submission" date="2018-11" db="EMBL/GenBank/DDBJ databases">
        <title>Sequencing the genomes of 1000 actinobacteria strains.</title>
        <authorList>
            <person name="Klenk H.-P."/>
        </authorList>
    </citation>
    <scope>NUCLEOTIDE SEQUENCE [LARGE SCALE GENOMIC DNA]</scope>
    <source>
        <strain evidence="2 3">DSM 44254</strain>
    </source>
</reference>
<gene>
    <name evidence="2" type="ORF">EDD29_4639</name>
</gene>
<dbReference type="Proteomes" id="UP000272400">
    <property type="component" value="Unassembled WGS sequence"/>
</dbReference>
<name>A0A3N1D0L7_9ACTN</name>